<protein>
    <submittedName>
        <fullName evidence="1">Uncharacterized protein</fullName>
    </submittedName>
</protein>
<accession>A0A2D4LWD9</accession>
<reference evidence="1" key="2">
    <citation type="submission" date="2017-11" db="EMBL/GenBank/DDBJ databases">
        <title>Coralsnake Venomics: Analyses of Venom Gland Transcriptomes and Proteomes of Six Brazilian Taxa.</title>
        <authorList>
            <person name="Aird S.D."/>
            <person name="Jorge da Silva N."/>
            <person name="Qiu L."/>
            <person name="Villar-Briones A."/>
            <person name="Aparecida-Saddi V."/>
            <person name="Campos-Telles M.P."/>
            <person name="Grau M."/>
            <person name="Mikheyev A.S."/>
        </authorList>
    </citation>
    <scope>NUCLEOTIDE SEQUENCE</scope>
    <source>
        <tissue evidence="1">Venom_gland</tissue>
    </source>
</reference>
<dbReference type="EMBL" id="IACM01047989">
    <property type="protein sequence ID" value="LAB25366.1"/>
    <property type="molecule type" value="Transcribed_RNA"/>
</dbReference>
<reference evidence="1" key="1">
    <citation type="submission" date="2017-07" db="EMBL/GenBank/DDBJ databases">
        <authorList>
            <person name="Mikheyev A."/>
            <person name="Grau M."/>
        </authorList>
    </citation>
    <scope>NUCLEOTIDE SEQUENCE</scope>
    <source>
        <tissue evidence="1">Venom_gland</tissue>
    </source>
</reference>
<organism evidence="1">
    <name type="scientific">Micrurus spixii</name>
    <name type="common">Amazon coral snake</name>
    <dbReference type="NCBI Taxonomy" id="129469"/>
    <lineage>
        <taxon>Eukaryota</taxon>
        <taxon>Metazoa</taxon>
        <taxon>Chordata</taxon>
        <taxon>Craniata</taxon>
        <taxon>Vertebrata</taxon>
        <taxon>Euteleostomi</taxon>
        <taxon>Lepidosauria</taxon>
        <taxon>Squamata</taxon>
        <taxon>Bifurcata</taxon>
        <taxon>Unidentata</taxon>
        <taxon>Episquamata</taxon>
        <taxon>Toxicofera</taxon>
        <taxon>Serpentes</taxon>
        <taxon>Colubroidea</taxon>
        <taxon>Elapidae</taxon>
        <taxon>Elapinae</taxon>
        <taxon>Micrurus</taxon>
    </lineage>
</organism>
<proteinExistence type="predicted"/>
<dbReference type="EMBL" id="IACM01047983">
    <property type="protein sequence ID" value="LAB25349.1"/>
    <property type="molecule type" value="Transcribed_RNA"/>
</dbReference>
<name>A0A2D4LWD9_9SAUR</name>
<evidence type="ECO:0000313" key="1">
    <source>
        <dbReference type="EMBL" id="LAB25370.1"/>
    </source>
</evidence>
<dbReference type="EMBL" id="IACM01047990">
    <property type="protein sequence ID" value="LAB25370.1"/>
    <property type="molecule type" value="Transcribed_RNA"/>
</dbReference>
<sequence>MLQTCKNPGSSEIPERPLEAFKQLWKIMKTEMEQLSEEHFLMTHLSLYSVATQLHILSAVSTRSDHDQSTVCKGALSVFVHPRSAASVMTTKCNNNSSYRAPVFSCTLAMFLARTINLDAFSD</sequence>
<dbReference type="AlphaFoldDB" id="A0A2D4LWD9"/>